<dbReference type="Gene3D" id="3.40.50.720">
    <property type="entry name" value="NAD(P)-binding Rossmann-like Domain"/>
    <property type="match status" value="1"/>
</dbReference>
<dbReference type="eggNOG" id="COG0604">
    <property type="taxonomic scope" value="Bacteria"/>
</dbReference>
<comment type="caution">
    <text evidence="3">The sequence shown here is derived from an EMBL/GenBank/DDBJ whole genome shotgun (WGS) entry which is preliminary data.</text>
</comment>
<reference evidence="3 4" key="1">
    <citation type="submission" date="2007-06" db="EMBL/GenBank/DDBJ databases">
        <authorList>
            <person name="Green D."/>
            <person name="Ferriera S."/>
            <person name="Johnson J."/>
            <person name="Kravitz S."/>
            <person name="Beeson K."/>
            <person name="Sutton G."/>
            <person name="Rogers Y.-H."/>
            <person name="Friedman R."/>
            <person name="Frazier M."/>
            <person name="Venter J.C."/>
        </authorList>
    </citation>
    <scope>NUCLEOTIDE SEQUENCE [LARGE SCALE GENOMIC DNA]</scope>
    <source>
        <strain evidence="3 4">DG893</strain>
    </source>
</reference>
<dbReference type="Proteomes" id="UP000005856">
    <property type="component" value="Unassembled WGS sequence"/>
</dbReference>
<sequence length="133" mass="14184">ASLSDAEAAALPVTTFTAWEMLFDHFGLEQQQPGNVHPTDQVILVTGAAGGVGSILIQLAKKLTGATVVASASRPESREEAESLEKSAHGRACSVFLGRNSYLAVGHLIRRLGWDQNQKRKKPLIQGTSGFSK</sequence>
<keyword evidence="2" id="KW-0560">Oxidoreductase</keyword>
<dbReference type="Gene3D" id="3.90.180.10">
    <property type="entry name" value="Medium-chain alcohol dehydrogenases, catalytic domain"/>
    <property type="match status" value="1"/>
</dbReference>
<accession>A6F289</accession>
<evidence type="ECO:0000256" key="1">
    <source>
        <dbReference type="ARBA" id="ARBA00022857"/>
    </source>
</evidence>
<dbReference type="GO" id="GO:0070402">
    <property type="term" value="F:NADPH binding"/>
    <property type="evidence" value="ECO:0007669"/>
    <property type="project" value="TreeGrafter"/>
</dbReference>
<proteinExistence type="predicted"/>
<feature type="non-terminal residue" evidence="3">
    <location>
        <position position="1"/>
    </location>
</feature>
<gene>
    <name evidence="3" type="ORF">MDG893_08881</name>
</gene>
<evidence type="ECO:0000313" key="4">
    <source>
        <dbReference type="Proteomes" id="UP000005856"/>
    </source>
</evidence>
<evidence type="ECO:0000313" key="3">
    <source>
        <dbReference type="EMBL" id="EDM47187.1"/>
    </source>
</evidence>
<dbReference type="SUPFAM" id="SSF51735">
    <property type="entry name" value="NAD(P)-binding Rossmann-fold domains"/>
    <property type="match status" value="1"/>
</dbReference>
<dbReference type="InterPro" id="IPR036291">
    <property type="entry name" value="NAD(P)-bd_dom_sf"/>
</dbReference>
<organism evidence="3 4">
    <name type="scientific">Marinobacter algicola DG893</name>
    <dbReference type="NCBI Taxonomy" id="443152"/>
    <lineage>
        <taxon>Bacteria</taxon>
        <taxon>Pseudomonadati</taxon>
        <taxon>Pseudomonadota</taxon>
        <taxon>Gammaproteobacteria</taxon>
        <taxon>Pseudomonadales</taxon>
        <taxon>Marinobacteraceae</taxon>
        <taxon>Marinobacter</taxon>
    </lineage>
</organism>
<dbReference type="PROSITE" id="PS01162">
    <property type="entry name" value="QOR_ZETA_CRYSTAL"/>
    <property type="match status" value="1"/>
</dbReference>
<evidence type="ECO:0000256" key="2">
    <source>
        <dbReference type="ARBA" id="ARBA00023002"/>
    </source>
</evidence>
<dbReference type="EMBL" id="ABCP01000022">
    <property type="protein sequence ID" value="EDM47187.1"/>
    <property type="molecule type" value="Genomic_DNA"/>
</dbReference>
<protein>
    <submittedName>
        <fullName evidence="3">Alcohol dehydrogenase, zinc-binding domain protein</fullName>
    </submittedName>
</protein>
<dbReference type="InterPro" id="IPR002364">
    <property type="entry name" value="Quin_OxRdtase/zeta-crystal_CS"/>
</dbReference>
<keyword evidence="1" id="KW-0521">NADP</keyword>
<dbReference type="PANTHER" id="PTHR48106">
    <property type="entry name" value="QUINONE OXIDOREDUCTASE PIG3-RELATED"/>
    <property type="match status" value="1"/>
</dbReference>
<dbReference type="GO" id="GO:0008270">
    <property type="term" value="F:zinc ion binding"/>
    <property type="evidence" value="ECO:0007669"/>
    <property type="project" value="InterPro"/>
</dbReference>
<keyword evidence="4" id="KW-1185">Reference proteome</keyword>
<dbReference type="STRING" id="443152.MDG893_08881"/>
<name>A6F289_9GAMM</name>
<dbReference type="GO" id="GO:0016651">
    <property type="term" value="F:oxidoreductase activity, acting on NAD(P)H"/>
    <property type="evidence" value="ECO:0007669"/>
    <property type="project" value="TreeGrafter"/>
</dbReference>
<dbReference type="AlphaFoldDB" id="A6F289"/>